<organism evidence="1 2">
    <name type="scientific">Sulfurospirillum tamanense</name>
    <dbReference type="NCBI Taxonomy" id="2813362"/>
    <lineage>
        <taxon>Bacteria</taxon>
        <taxon>Pseudomonadati</taxon>
        <taxon>Campylobacterota</taxon>
        <taxon>Epsilonproteobacteria</taxon>
        <taxon>Campylobacterales</taxon>
        <taxon>Sulfurospirillaceae</taxon>
        <taxon>Sulfurospirillum</taxon>
    </lineage>
</organism>
<name>A0ABS2WUE7_9BACT</name>
<gene>
    <name evidence="1" type="ORF">JWV37_09445</name>
</gene>
<protein>
    <submittedName>
        <fullName evidence="1">Uncharacterized protein</fullName>
    </submittedName>
</protein>
<dbReference type="RefSeq" id="WP_205459549.1">
    <property type="nucleotide sequence ID" value="NZ_JAFHKK010000021.1"/>
</dbReference>
<reference evidence="1" key="1">
    <citation type="submission" date="2021-02" db="EMBL/GenBank/DDBJ databases">
        <title>Sulfurospirillum tamanensis sp. nov.</title>
        <authorList>
            <person name="Frolova A."/>
            <person name="Merkel A."/>
            <person name="Slobodkin A."/>
        </authorList>
    </citation>
    <scope>NUCLEOTIDE SEQUENCE</scope>
    <source>
        <strain evidence="1">T05b</strain>
    </source>
</reference>
<evidence type="ECO:0000313" key="2">
    <source>
        <dbReference type="Proteomes" id="UP000703590"/>
    </source>
</evidence>
<accession>A0ABS2WUE7</accession>
<sequence length="73" mass="8233">MKKQKEMLDEYDFSKGVRGKYVKAYEQGVNIVKLDSDVSKIFPDTKSVNEALRTLIHLVSKQKNTSSKGPATL</sequence>
<proteinExistence type="predicted"/>
<comment type="caution">
    <text evidence="1">The sequence shown here is derived from an EMBL/GenBank/DDBJ whole genome shotgun (WGS) entry which is preliminary data.</text>
</comment>
<reference evidence="1" key="2">
    <citation type="submission" date="2021-02" db="EMBL/GenBank/DDBJ databases">
        <authorList>
            <person name="Merkel A.Y."/>
        </authorList>
    </citation>
    <scope>NUCLEOTIDE SEQUENCE</scope>
    <source>
        <strain evidence="1">T05b</strain>
    </source>
</reference>
<evidence type="ECO:0000313" key="1">
    <source>
        <dbReference type="EMBL" id="MBN2965003.1"/>
    </source>
</evidence>
<dbReference type="EMBL" id="JAFHKK010000021">
    <property type="protein sequence ID" value="MBN2965003.1"/>
    <property type="molecule type" value="Genomic_DNA"/>
</dbReference>
<dbReference type="Proteomes" id="UP000703590">
    <property type="component" value="Unassembled WGS sequence"/>
</dbReference>
<keyword evidence="2" id="KW-1185">Reference proteome</keyword>